<dbReference type="AlphaFoldDB" id="A0A2T3FZ14"/>
<dbReference type="Proteomes" id="UP000241201">
    <property type="component" value="Unassembled WGS sequence"/>
</dbReference>
<evidence type="ECO:0000313" key="2">
    <source>
        <dbReference type="EMBL" id="PST40517.1"/>
    </source>
</evidence>
<comment type="caution">
    <text evidence="2">The sequence shown here is derived from an EMBL/GenBank/DDBJ whole genome shotgun (WGS) entry which is preliminary data.</text>
</comment>
<reference evidence="3" key="1">
    <citation type="submission" date="2018-03" db="EMBL/GenBank/DDBJ databases">
        <title>Lachnoclostridium SNUG30370 gen.nov., sp.nov., isolated from human faeces.</title>
        <authorList>
            <person name="Seo B."/>
            <person name="Jeon K."/>
            <person name="Ko G."/>
        </authorList>
    </citation>
    <scope>NUCLEOTIDE SEQUENCE [LARGE SCALE GENOMIC DNA]</scope>
    <source>
        <strain evidence="3">SNUG30370</strain>
    </source>
</reference>
<keyword evidence="1" id="KW-0472">Membrane</keyword>
<sequence length="263" mass="30547">MKKIKDFIKHNYLMIIAAICFFAFVPPFINLLVTTPSPIGFITPDNQETWIGFFGSIIGGGTTLFGVWWTIKKQEEQRRKDLAIQYMPFLTVSLDEKNEYNFPIVHKIDFDKEKCDGLYKFKIGNSNKDSSNIKRFPIVIDNLGNGECYIKLATRPFYDDANGVKFKEISGKTIHQFDENWSSVIGRKKSITINLYVYYNVYEQIGGELSLDFRLESYDMFEEIHYDNTLHVNLLVKNVENSNNIEVFINSLPIENKIIEDDE</sequence>
<evidence type="ECO:0000256" key="1">
    <source>
        <dbReference type="SAM" id="Phobius"/>
    </source>
</evidence>
<protein>
    <submittedName>
        <fullName evidence="2">Uncharacterized protein</fullName>
    </submittedName>
</protein>
<keyword evidence="3" id="KW-1185">Reference proteome</keyword>
<dbReference type="GeneID" id="77470698"/>
<keyword evidence="1" id="KW-1133">Transmembrane helix</keyword>
<dbReference type="EMBL" id="PYLP01000006">
    <property type="protein sequence ID" value="PST40517.1"/>
    <property type="molecule type" value="Genomic_DNA"/>
</dbReference>
<keyword evidence="1" id="KW-0812">Transmembrane</keyword>
<accession>A0A2T3FZ14</accession>
<name>A0A2T3FZ14_9FIRM</name>
<evidence type="ECO:0000313" key="3">
    <source>
        <dbReference type="Proteomes" id="UP000241201"/>
    </source>
</evidence>
<dbReference type="RefSeq" id="WP_106987824.1">
    <property type="nucleotide sequence ID" value="NZ_PYLP01000006.1"/>
</dbReference>
<gene>
    <name evidence="2" type="ORF">C7U55_06275</name>
</gene>
<organism evidence="2 3">
    <name type="scientific">Faecalibacillus faecis</name>
    <dbReference type="NCBI Taxonomy" id="1982628"/>
    <lineage>
        <taxon>Bacteria</taxon>
        <taxon>Bacillati</taxon>
        <taxon>Bacillota</taxon>
        <taxon>Erysipelotrichia</taxon>
        <taxon>Erysipelotrichales</taxon>
        <taxon>Coprobacillaceae</taxon>
        <taxon>Faecalibacillus</taxon>
    </lineage>
</organism>
<feature type="transmembrane region" description="Helical" evidence="1">
    <location>
        <begin position="49"/>
        <end position="71"/>
    </location>
</feature>
<proteinExistence type="predicted"/>
<feature type="transmembrane region" description="Helical" evidence="1">
    <location>
        <begin position="12"/>
        <end position="29"/>
    </location>
</feature>